<reference evidence="2 3" key="1">
    <citation type="submission" date="2023-02" db="EMBL/GenBank/DDBJ databases">
        <title>Comparative genomics and fermentation flavor characterization of five lactic acid bacteria reveal flavor biosynthesis metabolic pathways in fermented muskmelon puree.</title>
        <authorList>
            <person name="Yuan L."/>
            <person name="Li M."/>
            <person name="Xu X."/>
            <person name="Lao F."/>
            <person name="Wu J."/>
        </authorList>
    </citation>
    <scope>NUCLEOTIDE SEQUENCE [LARGE SCALE GENOMIC DNA]</scope>
    <source>
        <strain evidence="2 3">Ca-4</strain>
        <plasmid evidence="2 3">unnamed3</plasmid>
    </source>
</reference>
<evidence type="ECO:0000313" key="3">
    <source>
        <dbReference type="Proteomes" id="UP001214131"/>
    </source>
</evidence>
<dbReference type="RefSeq" id="WP_275000686.1">
    <property type="nucleotide sequence ID" value="NZ_CP118742.1"/>
</dbReference>
<dbReference type="Proteomes" id="UP001214131">
    <property type="component" value="Plasmid unnamed3"/>
</dbReference>
<sequence>MKITDFTEQLKEGQKIRRSRWRTDAYIQEELGSLFKQVTGERYPTNLTIEDIEADDWSLYIEKEERQLNLLHMIMEEYRSKPELGFEYYDVQLQSVLNKE</sequence>
<feature type="domain" description="Thoeris anti-defense 2-like" evidence="1">
    <location>
        <begin position="1"/>
        <end position="59"/>
    </location>
</feature>
<dbReference type="Pfam" id="PF11195">
    <property type="entry name" value="Tad2-like"/>
    <property type="match status" value="1"/>
</dbReference>
<organism evidence="2 3">
    <name type="scientific">Pediococcus pentosaceus</name>
    <dbReference type="NCBI Taxonomy" id="1255"/>
    <lineage>
        <taxon>Bacteria</taxon>
        <taxon>Bacillati</taxon>
        <taxon>Bacillota</taxon>
        <taxon>Bacilli</taxon>
        <taxon>Lactobacillales</taxon>
        <taxon>Lactobacillaceae</taxon>
        <taxon>Pediococcus</taxon>
    </lineage>
</organism>
<evidence type="ECO:0000313" key="2">
    <source>
        <dbReference type="EMBL" id="WEA58238.1"/>
    </source>
</evidence>
<dbReference type="EMBL" id="CP118742">
    <property type="protein sequence ID" value="WEA58238.1"/>
    <property type="molecule type" value="Genomic_DNA"/>
</dbReference>
<dbReference type="AlphaFoldDB" id="A0ABD7X921"/>
<keyword evidence="2" id="KW-0614">Plasmid</keyword>
<gene>
    <name evidence="2" type="ORF">PWB86_09525</name>
</gene>
<name>A0ABD7X921_PEDPE</name>
<evidence type="ECO:0000259" key="1">
    <source>
        <dbReference type="Pfam" id="PF11195"/>
    </source>
</evidence>
<proteinExistence type="predicted"/>
<geneLocation type="plasmid" evidence="2 3">
    <name>unnamed3</name>
</geneLocation>
<protein>
    <recommendedName>
        <fullName evidence="1">Thoeris anti-defense 2-like domain-containing protein</fullName>
    </recommendedName>
</protein>
<accession>A0ABD7X921</accession>
<dbReference type="InterPro" id="IPR021361">
    <property type="entry name" value="Tad2-like_dom"/>
</dbReference>